<comment type="caution">
    <text evidence="7">The sequence shown here is derived from an EMBL/GenBank/DDBJ whole genome shotgun (WGS) entry which is preliminary data.</text>
</comment>
<feature type="transmembrane region" description="Helical" evidence="6">
    <location>
        <begin position="228"/>
        <end position="247"/>
    </location>
</feature>
<proteinExistence type="predicted"/>
<dbReference type="GO" id="GO:0005886">
    <property type="term" value="C:plasma membrane"/>
    <property type="evidence" value="ECO:0007669"/>
    <property type="project" value="UniProtKB-SubCell"/>
</dbReference>
<dbReference type="Pfam" id="PF03631">
    <property type="entry name" value="Virul_fac_BrkB"/>
    <property type="match status" value="1"/>
</dbReference>
<feature type="transmembrane region" description="Helical" evidence="6">
    <location>
        <begin position="154"/>
        <end position="174"/>
    </location>
</feature>
<feature type="transmembrane region" description="Helical" evidence="6">
    <location>
        <begin position="39"/>
        <end position="62"/>
    </location>
</feature>
<evidence type="ECO:0000313" key="8">
    <source>
        <dbReference type="Proteomes" id="UP001157161"/>
    </source>
</evidence>
<feature type="transmembrane region" description="Helical" evidence="6">
    <location>
        <begin position="259"/>
        <end position="277"/>
    </location>
</feature>
<dbReference type="InterPro" id="IPR017039">
    <property type="entry name" value="Virul_fac_BrkB"/>
</dbReference>
<feature type="transmembrane region" description="Helical" evidence="6">
    <location>
        <begin position="194"/>
        <end position="216"/>
    </location>
</feature>
<protein>
    <recommendedName>
        <fullName evidence="9">YihY/virulence factor BrkB family protein</fullName>
    </recommendedName>
</protein>
<dbReference type="PANTHER" id="PTHR30213">
    <property type="entry name" value="INNER MEMBRANE PROTEIN YHJD"/>
    <property type="match status" value="1"/>
</dbReference>
<accession>A0AA37XF27</accession>
<reference evidence="7" key="1">
    <citation type="journal article" date="2014" name="Int. J. Syst. Evol. Microbiol.">
        <title>Complete genome sequence of Corynebacterium casei LMG S-19264T (=DSM 44701T), isolated from a smear-ripened cheese.</title>
        <authorList>
            <consortium name="US DOE Joint Genome Institute (JGI-PGF)"/>
            <person name="Walter F."/>
            <person name="Albersmeier A."/>
            <person name="Kalinowski J."/>
            <person name="Ruckert C."/>
        </authorList>
    </citation>
    <scope>NUCLEOTIDE SEQUENCE</scope>
    <source>
        <strain evidence="7">NBRC 112290</strain>
    </source>
</reference>
<dbReference type="RefSeq" id="WP_284250878.1">
    <property type="nucleotide sequence ID" value="NZ_BSUM01000001.1"/>
</dbReference>
<evidence type="ECO:0000256" key="3">
    <source>
        <dbReference type="ARBA" id="ARBA00022692"/>
    </source>
</evidence>
<keyword evidence="3 6" id="KW-0812">Transmembrane</keyword>
<keyword evidence="8" id="KW-1185">Reference proteome</keyword>
<evidence type="ECO:0000256" key="6">
    <source>
        <dbReference type="SAM" id="Phobius"/>
    </source>
</evidence>
<evidence type="ECO:0000256" key="4">
    <source>
        <dbReference type="ARBA" id="ARBA00022989"/>
    </source>
</evidence>
<reference evidence="7" key="2">
    <citation type="submission" date="2023-02" db="EMBL/GenBank/DDBJ databases">
        <authorList>
            <person name="Sun Q."/>
            <person name="Mori K."/>
        </authorList>
    </citation>
    <scope>NUCLEOTIDE SEQUENCE</scope>
    <source>
        <strain evidence="7">NBRC 112290</strain>
    </source>
</reference>
<sequence>MAGTLARVMEVVARLQATRLGRMNARYGAARGAQLAGGIAYAALFSVFAALTIAFTIGLRIIGNNDELRDAVIEAVDDALPGIVKTGDAPDAPGLVSPDSLVITTGVSITSIVAAVTLLLSALAVMGALSGSIRAMFGLAAPAGNAVVVKLRDLAGFVLLAISVVLTAALGIASGAAGSALTDLLGLDSTVGALLVRALGLLCAFGVDLVVFVALLRVVGGARPPRRDLWRGAAVGALGAGVIRVLGTSLVSVAGDNPILGAAVAVVTLLLWVNLVARLTLYVAAWTANPPSPSADAPAPAALHATEKPNFVTLSVPRTLDWDFDPRTGVVLASEAGRAEREAAAEQRRVHTEELAAALDASRAEGSWLERRLADRRARRAARDVRRAASEHD</sequence>
<comment type="subcellular location">
    <subcellularLocation>
        <location evidence="1">Cell membrane</location>
        <topology evidence="1">Multi-pass membrane protein</topology>
    </subcellularLocation>
</comment>
<evidence type="ECO:0008006" key="9">
    <source>
        <dbReference type="Google" id="ProtNLM"/>
    </source>
</evidence>
<name>A0AA37XF27_9MICO</name>
<evidence type="ECO:0000256" key="1">
    <source>
        <dbReference type="ARBA" id="ARBA00004651"/>
    </source>
</evidence>
<evidence type="ECO:0000256" key="2">
    <source>
        <dbReference type="ARBA" id="ARBA00022475"/>
    </source>
</evidence>
<gene>
    <name evidence="7" type="ORF">GCM10025875_21650</name>
</gene>
<evidence type="ECO:0000256" key="5">
    <source>
        <dbReference type="ARBA" id="ARBA00023136"/>
    </source>
</evidence>
<evidence type="ECO:0000313" key="7">
    <source>
        <dbReference type="EMBL" id="GMA32173.1"/>
    </source>
</evidence>
<dbReference type="AlphaFoldDB" id="A0AA37XF27"/>
<organism evidence="7 8">
    <name type="scientific">Litorihabitans aurantiacus</name>
    <dbReference type="NCBI Taxonomy" id="1930061"/>
    <lineage>
        <taxon>Bacteria</taxon>
        <taxon>Bacillati</taxon>
        <taxon>Actinomycetota</taxon>
        <taxon>Actinomycetes</taxon>
        <taxon>Micrococcales</taxon>
        <taxon>Beutenbergiaceae</taxon>
        <taxon>Litorihabitans</taxon>
    </lineage>
</organism>
<keyword evidence="4 6" id="KW-1133">Transmembrane helix</keyword>
<dbReference type="Proteomes" id="UP001157161">
    <property type="component" value="Unassembled WGS sequence"/>
</dbReference>
<dbReference type="PANTHER" id="PTHR30213:SF1">
    <property type="entry name" value="INNER MEMBRANE PROTEIN YHJD"/>
    <property type="match status" value="1"/>
</dbReference>
<dbReference type="EMBL" id="BSUM01000001">
    <property type="protein sequence ID" value="GMA32173.1"/>
    <property type="molecule type" value="Genomic_DNA"/>
</dbReference>
<keyword evidence="5 6" id="KW-0472">Membrane</keyword>
<keyword evidence="2" id="KW-1003">Cell membrane</keyword>
<feature type="transmembrane region" description="Helical" evidence="6">
    <location>
        <begin position="109"/>
        <end position="133"/>
    </location>
</feature>